<dbReference type="KEGG" id="lgi:LOTGIDRAFT_231170"/>
<sequence>MGTKASILNTKKSQGEPKKDVNKNIRGDLAKKYESQTQRQTKMMDMQRKLAKKAEQYSERMLEEKDRLSIHTRSLTTSQTTSRTTSPNISKKHVHFQENIVNYCDNDKDKKEDINTTNVIKDNLQTINEKKEFIGIPVESKDS</sequence>
<protein>
    <submittedName>
        <fullName evidence="2">Uncharacterized protein</fullName>
    </submittedName>
</protein>
<evidence type="ECO:0000313" key="2">
    <source>
        <dbReference type="EMBL" id="ESO98788.1"/>
    </source>
</evidence>
<feature type="compositionally biased region" description="Basic and acidic residues" evidence="1">
    <location>
        <begin position="45"/>
        <end position="69"/>
    </location>
</feature>
<dbReference type="CTD" id="20248500"/>
<proteinExistence type="predicted"/>
<feature type="compositionally biased region" description="Low complexity" evidence="1">
    <location>
        <begin position="72"/>
        <end position="86"/>
    </location>
</feature>
<feature type="compositionally biased region" description="Polar residues" evidence="1">
    <location>
        <begin position="1"/>
        <end position="12"/>
    </location>
</feature>
<name>V4A4E0_LOTGI</name>
<feature type="compositionally biased region" description="Basic and acidic residues" evidence="1">
    <location>
        <begin position="13"/>
        <end position="34"/>
    </location>
</feature>
<accession>V4A4E0</accession>
<gene>
    <name evidence="2" type="ORF">LOTGIDRAFT_231170</name>
</gene>
<dbReference type="Proteomes" id="UP000030746">
    <property type="component" value="Unassembled WGS sequence"/>
</dbReference>
<dbReference type="AlphaFoldDB" id="V4A4E0"/>
<dbReference type="RefSeq" id="XP_009050424.1">
    <property type="nucleotide sequence ID" value="XM_009052176.1"/>
</dbReference>
<dbReference type="OrthoDB" id="10584510at2759"/>
<keyword evidence="3" id="KW-1185">Reference proteome</keyword>
<feature type="region of interest" description="Disordered" evidence="1">
    <location>
        <begin position="1"/>
        <end position="90"/>
    </location>
</feature>
<dbReference type="HOGENOM" id="CLU_1808388_0_0_1"/>
<organism evidence="2 3">
    <name type="scientific">Lottia gigantea</name>
    <name type="common">Giant owl limpet</name>
    <dbReference type="NCBI Taxonomy" id="225164"/>
    <lineage>
        <taxon>Eukaryota</taxon>
        <taxon>Metazoa</taxon>
        <taxon>Spiralia</taxon>
        <taxon>Lophotrochozoa</taxon>
        <taxon>Mollusca</taxon>
        <taxon>Gastropoda</taxon>
        <taxon>Patellogastropoda</taxon>
        <taxon>Lottioidea</taxon>
        <taxon>Lottiidae</taxon>
        <taxon>Lottia</taxon>
    </lineage>
</organism>
<dbReference type="GeneID" id="20248500"/>
<evidence type="ECO:0000256" key="1">
    <source>
        <dbReference type="SAM" id="MobiDB-lite"/>
    </source>
</evidence>
<dbReference type="EMBL" id="KB201205">
    <property type="protein sequence ID" value="ESO98788.1"/>
    <property type="molecule type" value="Genomic_DNA"/>
</dbReference>
<evidence type="ECO:0000313" key="3">
    <source>
        <dbReference type="Proteomes" id="UP000030746"/>
    </source>
</evidence>
<reference evidence="2 3" key="1">
    <citation type="journal article" date="2013" name="Nature">
        <title>Insights into bilaterian evolution from three spiralian genomes.</title>
        <authorList>
            <person name="Simakov O."/>
            <person name="Marletaz F."/>
            <person name="Cho S.J."/>
            <person name="Edsinger-Gonzales E."/>
            <person name="Havlak P."/>
            <person name="Hellsten U."/>
            <person name="Kuo D.H."/>
            <person name="Larsson T."/>
            <person name="Lv J."/>
            <person name="Arendt D."/>
            <person name="Savage R."/>
            <person name="Osoegawa K."/>
            <person name="de Jong P."/>
            <person name="Grimwood J."/>
            <person name="Chapman J.A."/>
            <person name="Shapiro H."/>
            <person name="Aerts A."/>
            <person name="Otillar R.P."/>
            <person name="Terry A.Y."/>
            <person name="Boore J.L."/>
            <person name="Grigoriev I.V."/>
            <person name="Lindberg D.R."/>
            <person name="Seaver E.C."/>
            <person name="Weisblat D.A."/>
            <person name="Putnam N.H."/>
            <person name="Rokhsar D.S."/>
        </authorList>
    </citation>
    <scope>NUCLEOTIDE SEQUENCE [LARGE SCALE GENOMIC DNA]</scope>
</reference>